<dbReference type="EMBL" id="BMAR01000003">
    <property type="protein sequence ID" value="GFR42425.1"/>
    <property type="molecule type" value="Genomic_DNA"/>
</dbReference>
<dbReference type="Proteomes" id="UP001054857">
    <property type="component" value="Unassembled WGS sequence"/>
</dbReference>
<keyword evidence="3" id="KW-1185">Reference proteome</keyword>
<evidence type="ECO:0000256" key="1">
    <source>
        <dbReference type="SAM" id="MobiDB-lite"/>
    </source>
</evidence>
<protein>
    <submittedName>
        <fullName evidence="2">Uncharacterized protein</fullName>
    </submittedName>
</protein>
<dbReference type="AlphaFoldDB" id="A0AAD3HJ98"/>
<comment type="caution">
    <text evidence="2">The sequence shown here is derived from an EMBL/GenBank/DDBJ whole genome shotgun (WGS) entry which is preliminary data.</text>
</comment>
<evidence type="ECO:0000313" key="2">
    <source>
        <dbReference type="EMBL" id="GFR42425.1"/>
    </source>
</evidence>
<accession>A0AAD3HJ98</accession>
<feature type="non-terminal residue" evidence="2">
    <location>
        <position position="1"/>
    </location>
</feature>
<reference evidence="2 3" key="1">
    <citation type="journal article" date="2021" name="Sci. Rep.">
        <title>Genome sequencing of the multicellular alga Astrephomene provides insights into convergent evolution of germ-soma differentiation.</title>
        <authorList>
            <person name="Yamashita S."/>
            <person name="Yamamoto K."/>
            <person name="Matsuzaki R."/>
            <person name="Suzuki S."/>
            <person name="Yamaguchi H."/>
            <person name="Hirooka S."/>
            <person name="Minakuchi Y."/>
            <person name="Miyagishima S."/>
            <person name="Kawachi M."/>
            <person name="Toyoda A."/>
            <person name="Nozaki H."/>
        </authorList>
    </citation>
    <scope>NUCLEOTIDE SEQUENCE [LARGE SCALE GENOMIC DNA]</scope>
    <source>
        <strain evidence="2 3">NIES-4017</strain>
    </source>
</reference>
<sequence>ATWLNMVPPKTGHANGLKLRGGVRLTGLRFMDSDTSSPELEPPPKKPCRPGHFEKLRQQAALKKQQEKVDRATLTPAAGTFPNTTHEPSTDPLFHDPRTLEPAHATDVFMELPNPRRGTRRKPGRLLKGLPLQASRDGLPGPARTRTSPTWSDAATSSP</sequence>
<feature type="region of interest" description="Disordered" evidence="1">
    <location>
        <begin position="32"/>
        <end position="51"/>
    </location>
</feature>
<gene>
    <name evidence="2" type="ORF">Agub_g3329</name>
</gene>
<name>A0AAD3HJ98_9CHLO</name>
<feature type="region of interest" description="Disordered" evidence="1">
    <location>
        <begin position="65"/>
        <end position="159"/>
    </location>
</feature>
<proteinExistence type="predicted"/>
<feature type="compositionally biased region" description="Polar residues" evidence="1">
    <location>
        <begin position="145"/>
        <end position="159"/>
    </location>
</feature>
<organism evidence="2 3">
    <name type="scientific">Astrephomene gubernaculifera</name>
    <dbReference type="NCBI Taxonomy" id="47775"/>
    <lineage>
        <taxon>Eukaryota</taxon>
        <taxon>Viridiplantae</taxon>
        <taxon>Chlorophyta</taxon>
        <taxon>core chlorophytes</taxon>
        <taxon>Chlorophyceae</taxon>
        <taxon>CS clade</taxon>
        <taxon>Chlamydomonadales</taxon>
        <taxon>Astrephomenaceae</taxon>
        <taxon>Astrephomene</taxon>
    </lineage>
</organism>
<evidence type="ECO:0000313" key="3">
    <source>
        <dbReference type="Proteomes" id="UP001054857"/>
    </source>
</evidence>